<dbReference type="Proteomes" id="UP000053240">
    <property type="component" value="Unassembled WGS sequence"/>
</dbReference>
<keyword evidence="3" id="KW-1185">Reference proteome</keyword>
<feature type="compositionally biased region" description="Basic and acidic residues" evidence="1">
    <location>
        <begin position="99"/>
        <end position="111"/>
    </location>
</feature>
<feature type="region of interest" description="Disordered" evidence="1">
    <location>
        <begin position="88"/>
        <end position="152"/>
    </location>
</feature>
<feature type="compositionally biased region" description="Polar residues" evidence="1">
    <location>
        <begin position="135"/>
        <end position="152"/>
    </location>
</feature>
<dbReference type="InParanoid" id="A0A194R0G5"/>
<sequence length="152" mass="17015">METCAVNRRSQRKMFAMIQNECTMFDNLPALEIKIHLMNIIEKGIEAAEIRLRYGSASIPTKPPLFLLRMVTGLRVRPLYSSAAPPALVAEAAPPQEPATKELWRPEKREVSPLQPPMADPLSGPTVDLPRPQRSRINQYTDPTTQPTTRAA</sequence>
<evidence type="ECO:0000256" key="1">
    <source>
        <dbReference type="SAM" id="MobiDB-lite"/>
    </source>
</evidence>
<gene>
    <name evidence="2" type="ORF">RR48_15472</name>
</gene>
<protein>
    <submittedName>
        <fullName evidence="2">Uncharacterized protein</fullName>
    </submittedName>
</protein>
<organism evidence="2 3">
    <name type="scientific">Papilio machaon</name>
    <name type="common">Old World swallowtail butterfly</name>
    <dbReference type="NCBI Taxonomy" id="76193"/>
    <lineage>
        <taxon>Eukaryota</taxon>
        <taxon>Metazoa</taxon>
        <taxon>Ecdysozoa</taxon>
        <taxon>Arthropoda</taxon>
        <taxon>Hexapoda</taxon>
        <taxon>Insecta</taxon>
        <taxon>Pterygota</taxon>
        <taxon>Neoptera</taxon>
        <taxon>Endopterygota</taxon>
        <taxon>Lepidoptera</taxon>
        <taxon>Glossata</taxon>
        <taxon>Ditrysia</taxon>
        <taxon>Papilionoidea</taxon>
        <taxon>Papilionidae</taxon>
        <taxon>Papilioninae</taxon>
        <taxon>Papilio</taxon>
    </lineage>
</organism>
<dbReference type="EMBL" id="KQ461108">
    <property type="protein sequence ID" value="KPJ09331.1"/>
    <property type="molecule type" value="Genomic_DNA"/>
</dbReference>
<proteinExistence type="predicted"/>
<dbReference type="AlphaFoldDB" id="A0A194R0G5"/>
<reference evidence="2 3" key="1">
    <citation type="journal article" date="2015" name="Nat. Commun.">
        <title>Outbred genome sequencing and CRISPR/Cas9 gene editing in butterflies.</title>
        <authorList>
            <person name="Li X."/>
            <person name="Fan D."/>
            <person name="Zhang W."/>
            <person name="Liu G."/>
            <person name="Zhang L."/>
            <person name="Zhao L."/>
            <person name="Fang X."/>
            <person name="Chen L."/>
            <person name="Dong Y."/>
            <person name="Chen Y."/>
            <person name="Ding Y."/>
            <person name="Zhao R."/>
            <person name="Feng M."/>
            <person name="Zhu Y."/>
            <person name="Feng Y."/>
            <person name="Jiang X."/>
            <person name="Zhu D."/>
            <person name="Xiang H."/>
            <person name="Feng X."/>
            <person name="Li S."/>
            <person name="Wang J."/>
            <person name="Zhang G."/>
            <person name="Kronforst M.R."/>
            <person name="Wang W."/>
        </authorList>
    </citation>
    <scope>NUCLEOTIDE SEQUENCE [LARGE SCALE GENOMIC DNA]</scope>
    <source>
        <strain evidence="2">Ya'a_city_454_Pm</strain>
        <tissue evidence="2">Whole body</tissue>
    </source>
</reference>
<evidence type="ECO:0000313" key="3">
    <source>
        <dbReference type="Proteomes" id="UP000053240"/>
    </source>
</evidence>
<evidence type="ECO:0000313" key="2">
    <source>
        <dbReference type="EMBL" id="KPJ09331.1"/>
    </source>
</evidence>
<accession>A0A194R0G5</accession>
<name>A0A194R0G5_PAPMA</name>